<dbReference type="GO" id="GO:0003735">
    <property type="term" value="F:structural constituent of ribosome"/>
    <property type="evidence" value="ECO:0007669"/>
    <property type="project" value="InterPro"/>
</dbReference>
<dbReference type="GO" id="GO:0006412">
    <property type="term" value="P:translation"/>
    <property type="evidence" value="ECO:0007669"/>
    <property type="project" value="UniProtKB-UniRule"/>
</dbReference>
<organism evidence="8">
    <name type="scientific">uncultured korarchaeote</name>
    <dbReference type="NCBI Taxonomy" id="161241"/>
    <lineage>
        <taxon>Archaea</taxon>
        <taxon>Thermoproteota</taxon>
        <taxon>environmental samples</taxon>
    </lineage>
</organism>
<sequence length="141" mass="16260">MHSRKKGKSHSNRPPHPVKPSWVKMSPKEVEELVVNLARKGVPPSKIGVILRDTYGIPLVKLVTGKKINKILEDAGVPMDIPEDLKNLIKKAKIIKRHLETHRKDFHSKRGFLLTLSKIHRLEKYYKRIGRLPQTWKLDLG</sequence>
<feature type="region of interest" description="Disordered" evidence="6">
    <location>
        <begin position="1"/>
        <end position="23"/>
    </location>
</feature>
<comment type="subunit">
    <text evidence="4">Part of the 30S ribosomal subunit.</text>
</comment>
<dbReference type="NCBIfam" id="NF006331">
    <property type="entry name" value="PRK08561.1"/>
    <property type="match status" value="1"/>
</dbReference>
<dbReference type="PANTHER" id="PTHR11885:SF6">
    <property type="entry name" value="SMALL RIBOSOMAL SUBUNIT PROTEIN US15"/>
    <property type="match status" value="1"/>
</dbReference>
<evidence type="ECO:0000259" key="7">
    <source>
        <dbReference type="SMART" id="SM01386"/>
    </source>
</evidence>
<dbReference type="Pfam" id="PF08069">
    <property type="entry name" value="Ribosomal_S13_N"/>
    <property type="match status" value="1"/>
</dbReference>
<reference evidence="8" key="1">
    <citation type="journal article" date="2017" name="Nature">
        <title>Metagenomic exploration of ASGARD archaea illuminates the origin of cellular complexity in eukaryotes.</title>
        <authorList>
            <person name="Zaremba-Niedzwiedzka K."/>
            <person name="Caceres E.F."/>
            <person name="Saw J.H.W."/>
            <person name="Backstrom D."/>
            <person name="Juzokaite L."/>
            <person name="Vancaester E."/>
            <person name="Seitz K.W."/>
            <person name="Anantharaman K."/>
            <person name="Starnawski P."/>
            <person name="Kjeldsen K.U."/>
            <person name="Stott M.B."/>
            <person name="Nunoura T."/>
            <person name="Banfield J.F."/>
            <person name="Schramm A."/>
            <person name="Baker B.J."/>
            <person name="Spang A."/>
            <person name="Ettema T.J.G."/>
        </authorList>
    </citation>
    <scope>NUCLEOTIDE SEQUENCE</scope>
    <source>
        <strain evidence="8">TIV_1</strain>
    </source>
</reference>
<dbReference type="GO" id="GO:0070181">
    <property type="term" value="F:small ribosomal subunit rRNA binding"/>
    <property type="evidence" value="ECO:0007669"/>
    <property type="project" value="TreeGrafter"/>
</dbReference>
<keyword evidence="2 4" id="KW-0689">Ribosomal protein</keyword>
<dbReference type="CDD" id="cd00353">
    <property type="entry name" value="Ribosomal_S15p_S13e"/>
    <property type="match status" value="1"/>
</dbReference>
<dbReference type="SMART" id="SM01387">
    <property type="entry name" value="Ribosomal_S15"/>
    <property type="match status" value="1"/>
</dbReference>
<dbReference type="InterPro" id="IPR012606">
    <property type="entry name" value="Ribosomal_uS15_N"/>
</dbReference>
<evidence type="ECO:0000256" key="1">
    <source>
        <dbReference type="ARBA" id="ARBA00008434"/>
    </source>
</evidence>
<dbReference type="SUPFAM" id="SSF47060">
    <property type="entry name" value="S15/NS1 RNA-binding domain"/>
    <property type="match status" value="1"/>
</dbReference>
<dbReference type="Gene3D" id="4.10.860.130">
    <property type="match status" value="1"/>
</dbReference>
<dbReference type="AlphaFoldDB" id="A0A1L2JK88"/>
<dbReference type="HAMAP" id="MF_01343_A">
    <property type="entry name" value="Ribosomal_uS15_A"/>
    <property type="match status" value="1"/>
</dbReference>
<dbReference type="EMBL" id="KX765061">
    <property type="protein sequence ID" value="AOZ56147.1"/>
    <property type="molecule type" value="Genomic_DNA"/>
</dbReference>
<dbReference type="PANTHER" id="PTHR11885">
    <property type="entry name" value="RIBOSOMAL PROTEIN S15P/S13E"/>
    <property type="match status" value="1"/>
</dbReference>
<proteinExistence type="inferred from homology"/>
<dbReference type="GO" id="GO:0022627">
    <property type="term" value="C:cytosolic small ribosomal subunit"/>
    <property type="evidence" value="ECO:0007669"/>
    <property type="project" value="TreeGrafter"/>
</dbReference>
<evidence type="ECO:0000256" key="4">
    <source>
        <dbReference type="HAMAP-Rule" id="MF_01343"/>
    </source>
</evidence>
<dbReference type="Gene3D" id="1.10.287.10">
    <property type="entry name" value="S15/NS1, RNA-binding"/>
    <property type="match status" value="1"/>
</dbReference>
<accession>A0A1L2JK88</accession>
<name>A0A1L2JK88_9CREN</name>
<feature type="compositionally biased region" description="Basic residues" evidence="6">
    <location>
        <begin position="1"/>
        <end position="13"/>
    </location>
</feature>
<protein>
    <recommendedName>
        <fullName evidence="4">Small ribosomal subunit protein uS15</fullName>
    </recommendedName>
</protein>
<dbReference type="InterPro" id="IPR000589">
    <property type="entry name" value="Ribosomal_uS15"/>
</dbReference>
<evidence type="ECO:0000313" key="8">
    <source>
        <dbReference type="EMBL" id="AOZ56147.1"/>
    </source>
</evidence>
<dbReference type="FunFam" id="4.10.860.130:FF:000001">
    <property type="entry name" value="40S ribosomal protein S13"/>
    <property type="match status" value="1"/>
</dbReference>
<dbReference type="Pfam" id="PF00312">
    <property type="entry name" value="Ribosomal_S15"/>
    <property type="match status" value="1"/>
</dbReference>
<dbReference type="SMART" id="SM01386">
    <property type="entry name" value="Ribosomal_S13_N"/>
    <property type="match status" value="1"/>
</dbReference>
<dbReference type="InterPro" id="IPR009068">
    <property type="entry name" value="uS15_NS1_RNA-bd_sf"/>
</dbReference>
<evidence type="ECO:0000256" key="6">
    <source>
        <dbReference type="SAM" id="MobiDB-lite"/>
    </source>
</evidence>
<evidence type="ECO:0000256" key="2">
    <source>
        <dbReference type="ARBA" id="ARBA00022980"/>
    </source>
</evidence>
<dbReference type="InterPro" id="IPR023029">
    <property type="entry name" value="Ribosomal_uS15_arc_euk"/>
</dbReference>
<comment type="similarity">
    <text evidence="1 4 5">Belongs to the universal ribosomal protein uS15 family.</text>
</comment>
<evidence type="ECO:0000256" key="3">
    <source>
        <dbReference type="ARBA" id="ARBA00023274"/>
    </source>
</evidence>
<feature type="domain" description="Small ribosomal subunit protein uS15 N-terminal" evidence="7">
    <location>
        <begin position="1"/>
        <end position="57"/>
    </location>
</feature>
<keyword evidence="3 4" id="KW-0687">Ribonucleoprotein</keyword>
<gene>
    <name evidence="4" type="primary">rps15</name>
</gene>
<evidence type="ECO:0000256" key="5">
    <source>
        <dbReference type="RuleBase" id="RU003919"/>
    </source>
</evidence>
<dbReference type="PROSITE" id="PS00362">
    <property type="entry name" value="RIBOSOMAL_S15"/>
    <property type="match status" value="1"/>
</dbReference>